<gene>
    <name evidence="1" type="ORF">I3679_017345</name>
</gene>
<accession>A0ABD5LUE4</accession>
<reference evidence="1" key="1">
    <citation type="submission" date="2021-05" db="EMBL/GenBank/DDBJ databases">
        <title>First report of NDM-5 and VEB-6 producing Proteus mirabilis isolated from blood of a sepsis patient in Kolkata, India.</title>
        <authorList>
            <person name="Halder G."/>
            <person name="Chaudhuri B."/>
            <person name="Dutta S."/>
        </authorList>
    </citation>
    <scope>NUCLEOTIDE SEQUENCE [LARGE SCALE GENOMIC DNA]</scope>
    <source>
        <strain evidence="1">7049</strain>
    </source>
</reference>
<sequence length="142" mass="15922">MDRKEFEIIFKLNKKQPWLAEKYSELISLLFNDCKCENERKLLIELLDRFTYLCESDFNDALNKLSDYLVGESGLNAATTQIVSLTADSYSDSGQSILYALKVDLKGVIGGNTLLLIDLVHPTKNLIGLGKGIQTLFLLTSI</sequence>
<name>A0ABD5LUE4_PROMI</name>
<comment type="caution">
    <text evidence="1">The sequence shown here is derived from an EMBL/GenBank/DDBJ whole genome shotgun (WGS) entry which is preliminary data.</text>
</comment>
<evidence type="ECO:0000313" key="1">
    <source>
        <dbReference type="EMBL" id="MEY2345000.1"/>
    </source>
</evidence>
<dbReference type="EMBL" id="JADQCH020000002">
    <property type="protein sequence ID" value="MEY2345000.1"/>
    <property type="molecule type" value="Genomic_DNA"/>
</dbReference>
<organism evidence="1">
    <name type="scientific">Proteus mirabilis</name>
    <dbReference type="NCBI Taxonomy" id="584"/>
    <lineage>
        <taxon>Bacteria</taxon>
        <taxon>Pseudomonadati</taxon>
        <taxon>Pseudomonadota</taxon>
        <taxon>Gammaproteobacteria</taxon>
        <taxon>Enterobacterales</taxon>
        <taxon>Morganellaceae</taxon>
        <taxon>Proteus</taxon>
    </lineage>
</organism>
<protein>
    <submittedName>
        <fullName evidence="1">Uncharacterized protein</fullName>
    </submittedName>
</protein>
<dbReference type="AlphaFoldDB" id="A0ABD5LUE4"/>
<proteinExistence type="predicted"/>